<dbReference type="Pfam" id="PF00892">
    <property type="entry name" value="EamA"/>
    <property type="match status" value="1"/>
</dbReference>
<keyword evidence="5 7" id="KW-1133">Transmembrane helix</keyword>
<name>A0A1I4T310_PSUAM</name>
<evidence type="ECO:0000256" key="7">
    <source>
        <dbReference type="SAM" id="Phobius"/>
    </source>
</evidence>
<dbReference type="SUPFAM" id="SSF103481">
    <property type="entry name" value="Multidrug resistance efflux transporter EmrE"/>
    <property type="match status" value="2"/>
</dbReference>
<feature type="transmembrane region" description="Helical" evidence="7">
    <location>
        <begin position="167"/>
        <end position="186"/>
    </location>
</feature>
<feature type="domain" description="EamA" evidence="8">
    <location>
        <begin position="168"/>
        <end position="300"/>
    </location>
</feature>
<evidence type="ECO:0000256" key="3">
    <source>
        <dbReference type="ARBA" id="ARBA00022475"/>
    </source>
</evidence>
<evidence type="ECO:0000256" key="5">
    <source>
        <dbReference type="ARBA" id="ARBA00022989"/>
    </source>
</evidence>
<organism evidence="9 10">
    <name type="scientific">Pseudonocardia ammonioxydans</name>
    <dbReference type="NCBI Taxonomy" id="260086"/>
    <lineage>
        <taxon>Bacteria</taxon>
        <taxon>Bacillati</taxon>
        <taxon>Actinomycetota</taxon>
        <taxon>Actinomycetes</taxon>
        <taxon>Pseudonocardiales</taxon>
        <taxon>Pseudonocardiaceae</taxon>
        <taxon>Pseudonocardia</taxon>
    </lineage>
</organism>
<reference evidence="9 10" key="1">
    <citation type="submission" date="2016-10" db="EMBL/GenBank/DDBJ databases">
        <authorList>
            <person name="de Groot N.N."/>
        </authorList>
    </citation>
    <scope>NUCLEOTIDE SEQUENCE [LARGE SCALE GENOMIC DNA]</scope>
    <source>
        <strain evidence="9 10">CGMCC 4.1877</strain>
    </source>
</reference>
<evidence type="ECO:0000256" key="6">
    <source>
        <dbReference type="ARBA" id="ARBA00023136"/>
    </source>
</evidence>
<keyword evidence="3" id="KW-1003">Cell membrane</keyword>
<dbReference type="InterPro" id="IPR037185">
    <property type="entry name" value="EmrE-like"/>
</dbReference>
<feature type="transmembrane region" description="Helical" evidence="7">
    <location>
        <begin position="258"/>
        <end position="278"/>
    </location>
</feature>
<evidence type="ECO:0000256" key="4">
    <source>
        <dbReference type="ARBA" id="ARBA00022692"/>
    </source>
</evidence>
<protein>
    <submittedName>
        <fullName evidence="9">Inner membrane transporter RhtA</fullName>
    </submittedName>
</protein>
<dbReference type="InterPro" id="IPR051258">
    <property type="entry name" value="Diverse_Substrate_Transporter"/>
</dbReference>
<feature type="transmembrane region" description="Helical" evidence="7">
    <location>
        <begin position="60"/>
        <end position="82"/>
    </location>
</feature>
<evidence type="ECO:0000259" key="8">
    <source>
        <dbReference type="Pfam" id="PF00892"/>
    </source>
</evidence>
<evidence type="ECO:0000256" key="2">
    <source>
        <dbReference type="ARBA" id="ARBA00007362"/>
    </source>
</evidence>
<accession>A0A1I4T310</accession>
<dbReference type="EMBL" id="FOUY01000002">
    <property type="protein sequence ID" value="SFM71128.1"/>
    <property type="molecule type" value="Genomic_DNA"/>
</dbReference>
<feature type="transmembrane region" description="Helical" evidence="7">
    <location>
        <begin position="284"/>
        <end position="306"/>
    </location>
</feature>
<sequence length="321" mass="32339">MHGTAAPSVRTVTSQEAQATPQLSAVTASARRRAAGVATILGSSASNQTGAAIGALAFPAIGPVGVVAVRQLVTAAVLVPVVRPRLRSMSGAQLRPVLGLAVAFGVMNLCLYTAIERIGLGLAVTLEFLGPLAVAIGASRRAVDALGALLAAIGVVVLVDPGPSSDVAGIAAALTAALAWAAYILLNRDLGRRLPGLQGTAAASLAAATVWLPIAVWWFVSNPPTPMAVLLATVCAVMASVVPFVADLSALRRVPAGLFGTLTSVNPIWAALAGWLVLQQALTAAQWMGITMIVAGNAAVTTASFLRAGPSRTRSARPAGS</sequence>
<evidence type="ECO:0000256" key="1">
    <source>
        <dbReference type="ARBA" id="ARBA00004651"/>
    </source>
</evidence>
<feature type="transmembrane region" description="Helical" evidence="7">
    <location>
        <begin position="145"/>
        <end position="161"/>
    </location>
</feature>
<dbReference type="PANTHER" id="PTHR42920">
    <property type="entry name" value="OS03G0707200 PROTEIN-RELATED"/>
    <property type="match status" value="1"/>
</dbReference>
<gene>
    <name evidence="9" type="ORF">SAMN05216207_100277</name>
</gene>
<comment type="similarity">
    <text evidence="2">Belongs to the EamA transporter family.</text>
</comment>
<feature type="transmembrane region" description="Helical" evidence="7">
    <location>
        <begin position="94"/>
        <end position="114"/>
    </location>
</feature>
<dbReference type="OrthoDB" id="9815120at2"/>
<dbReference type="Proteomes" id="UP000199614">
    <property type="component" value="Unassembled WGS sequence"/>
</dbReference>
<evidence type="ECO:0000313" key="9">
    <source>
        <dbReference type="EMBL" id="SFM71128.1"/>
    </source>
</evidence>
<keyword evidence="10" id="KW-1185">Reference proteome</keyword>
<feature type="transmembrane region" description="Helical" evidence="7">
    <location>
        <begin position="226"/>
        <end position="246"/>
    </location>
</feature>
<dbReference type="Gene3D" id="1.10.3730.20">
    <property type="match status" value="1"/>
</dbReference>
<keyword evidence="6 7" id="KW-0472">Membrane</keyword>
<dbReference type="PANTHER" id="PTHR42920:SF5">
    <property type="entry name" value="EAMA DOMAIN-CONTAINING PROTEIN"/>
    <property type="match status" value="1"/>
</dbReference>
<keyword evidence="4 7" id="KW-0812">Transmembrane</keyword>
<evidence type="ECO:0000313" key="10">
    <source>
        <dbReference type="Proteomes" id="UP000199614"/>
    </source>
</evidence>
<proteinExistence type="inferred from homology"/>
<feature type="transmembrane region" description="Helical" evidence="7">
    <location>
        <begin position="198"/>
        <end position="220"/>
    </location>
</feature>
<comment type="subcellular location">
    <subcellularLocation>
        <location evidence="1">Cell membrane</location>
        <topology evidence="1">Multi-pass membrane protein</topology>
    </subcellularLocation>
</comment>
<dbReference type="InterPro" id="IPR000620">
    <property type="entry name" value="EamA_dom"/>
</dbReference>
<dbReference type="GO" id="GO:0005886">
    <property type="term" value="C:plasma membrane"/>
    <property type="evidence" value="ECO:0007669"/>
    <property type="project" value="UniProtKB-SubCell"/>
</dbReference>
<dbReference type="AlphaFoldDB" id="A0A1I4T310"/>
<feature type="transmembrane region" description="Helical" evidence="7">
    <location>
        <begin position="120"/>
        <end position="138"/>
    </location>
</feature>